<keyword evidence="4" id="KW-1185">Reference proteome</keyword>
<proteinExistence type="predicted"/>
<evidence type="ECO:0000313" key="4">
    <source>
        <dbReference type="Proteomes" id="UP000184932"/>
    </source>
</evidence>
<evidence type="ECO:0000259" key="2">
    <source>
        <dbReference type="Pfam" id="PF24836"/>
    </source>
</evidence>
<dbReference type="PANTHER" id="PTHR37839:SF1">
    <property type="entry name" value="NA(+)-TRANSLOCATING NADH-QUINONE REDUCTASE SUBUNIT A"/>
    <property type="match status" value="1"/>
</dbReference>
<dbReference type="InterPro" id="IPR008703">
    <property type="entry name" value="NqrA"/>
</dbReference>
<dbReference type="RefSeq" id="WP_084192869.1">
    <property type="nucleotide sequence ID" value="NZ_FSRL01000001.1"/>
</dbReference>
<dbReference type="Proteomes" id="UP000184932">
    <property type="component" value="Unassembled WGS sequence"/>
</dbReference>
<dbReference type="GO" id="GO:0006814">
    <property type="term" value="P:sodium ion transport"/>
    <property type="evidence" value="ECO:0007669"/>
    <property type="project" value="InterPro"/>
</dbReference>
<accession>A0A1N6E1V6</accession>
<dbReference type="PANTHER" id="PTHR37839">
    <property type="entry name" value="NA(+)-TRANSLOCATING NADH-QUINONE REDUCTASE SUBUNIT A"/>
    <property type="match status" value="1"/>
</dbReference>
<dbReference type="AlphaFoldDB" id="A0A1N6E1V6"/>
<gene>
    <name evidence="3" type="ORF">SAMN05444002_0244</name>
</gene>
<dbReference type="OrthoDB" id="9774536at2"/>
<name>A0A1N6E1V6_9RHOB</name>
<dbReference type="STRING" id="1217970.SAMN05444002_0244"/>
<dbReference type="Pfam" id="PF24836">
    <property type="entry name" value="NQRA_2nd"/>
    <property type="match status" value="1"/>
</dbReference>
<keyword evidence="3" id="KW-0830">Ubiquinone</keyword>
<reference evidence="4" key="1">
    <citation type="submission" date="2016-11" db="EMBL/GenBank/DDBJ databases">
        <authorList>
            <person name="Varghese N."/>
            <person name="Submissions S."/>
        </authorList>
    </citation>
    <scope>NUCLEOTIDE SEQUENCE [LARGE SCALE GENOMIC DNA]</scope>
    <source>
        <strain evidence="4">DSM 29440</strain>
    </source>
</reference>
<feature type="domain" description="NqrA second alpha/beta" evidence="2">
    <location>
        <begin position="119"/>
        <end position="255"/>
    </location>
</feature>
<dbReference type="InterPro" id="IPR056148">
    <property type="entry name" value="NQRA_2nd"/>
</dbReference>
<evidence type="ECO:0000256" key="1">
    <source>
        <dbReference type="SAM" id="MobiDB-lite"/>
    </source>
</evidence>
<dbReference type="GO" id="GO:0016655">
    <property type="term" value="F:oxidoreductase activity, acting on NAD(P)H, quinone or similar compound as acceptor"/>
    <property type="evidence" value="ECO:0007669"/>
    <property type="project" value="InterPro"/>
</dbReference>
<protein>
    <submittedName>
        <fullName evidence="3">Na+-transporting NADH:ubiquinone oxidoreductase subunit A</fullName>
    </submittedName>
</protein>
<dbReference type="EMBL" id="FSRL01000001">
    <property type="protein sequence ID" value="SIN76996.1"/>
    <property type="molecule type" value="Genomic_DNA"/>
</dbReference>
<sequence>MPNLASSAGLMPRFSSPPRSGSEVPEEITEEAGVTGPEGPALRIVPLVEEGAVVAQGAPLAHLRDQEGLCLVAPMAGRVARLRLLPGRRLSEIVLFREPGGDRHRHEAKGAEADPRGLMQHAGLWPLLRRRPFGGMPPPGERPAAIVVMAADSRPLAPDPRSALEGREEAFGRGLAALAGLTDGPVHVVAGAGPALLEPGLAGGRVQAARCGTRHPQGLAGWQVHGLAPARIEAPVWDIHAEDVATLGALLETGLVPETRLVHVAGPELRESRLLYTQPGADLRGLTHRIALPGGHALLSGSPLCGRPAHWLGARDRQVSVMPREAGPAPVHWLRAALTRSATPPPVIPTAALDQAFAGALPAAALIRALTAGDEDTAIGLGLLSLLEEDLALADYILGGTARLRALLRAMLDRIETERAA</sequence>
<evidence type="ECO:0000313" key="3">
    <source>
        <dbReference type="EMBL" id="SIN76996.1"/>
    </source>
</evidence>
<feature type="region of interest" description="Disordered" evidence="1">
    <location>
        <begin position="1"/>
        <end position="36"/>
    </location>
</feature>
<organism evidence="3 4">
    <name type="scientific">Vannielia litorea</name>
    <dbReference type="NCBI Taxonomy" id="1217970"/>
    <lineage>
        <taxon>Bacteria</taxon>
        <taxon>Pseudomonadati</taxon>
        <taxon>Pseudomonadota</taxon>
        <taxon>Alphaproteobacteria</taxon>
        <taxon>Rhodobacterales</taxon>
        <taxon>Paracoccaceae</taxon>
        <taxon>Vannielia</taxon>
    </lineage>
</organism>